<keyword evidence="2" id="KW-0378">Hydrolase</keyword>
<reference evidence="4 5" key="1">
    <citation type="submission" date="2024-08" db="EMBL/GenBank/DDBJ databases">
        <title>Genome mining of Saccharopolyspora cebuensis PGLac3 from Nigerian medicinal plant.</title>
        <authorList>
            <person name="Ezeobiora C.E."/>
            <person name="Igbokwe N.H."/>
            <person name="Amin D.H."/>
            <person name="Mendie U.E."/>
        </authorList>
    </citation>
    <scope>NUCLEOTIDE SEQUENCE [LARGE SCALE GENOMIC DNA]</scope>
    <source>
        <strain evidence="4 5">PGLac3</strain>
    </source>
</reference>
<evidence type="ECO:0000256" key="2">
    <source>
        <dbReference type="ARBA" id="ARBA00022801"/>
    </source>
</evidence>
<accession>A0ABV4CDS4</accession>
<feature type="region of interest" description="Disordered" evidence="3">
    <location>
        <begin position="634"/>
        <end position="679"/>
    </location>
</feature>
<feature type="compositionally biased region" description="Low complexity" evidence="3">
    <location>
        <begin position="1139"/>
        <end position="1150"/>
    </location>
</feature>
<dbReference type="SUPFAM" id="SSF101478">
    <property type="entry name" value="ADP-ribosylglycohydrolase"/>
    <property type="match status" value="3"/>
</dbReference>
<dbReference type="InterPro" id="IPR005502">
    <property type="entry name" value="Ribosyl_crysJ1"/>
</dbReference>
<dbReference type="Pfam" id="PF03747">
    <property type="entry name" value="ADP_ribosyl_GH"/>
    <property type="match status" value="3"/>
</dbReference>
<dbReference type="InterPro" id="IPR036705">
    <property type="entry name" value="Ribosyl_crysJ1_sf"/>
</dbReference>
<dbReference type="NCBIfam" id="NF033532">
    <property type="entry name" value="lone7para_assoc"/>
    <property type="match status" value="1"/>
</dbReference>
<evidence type="ECO:0000256" key="3">
    <source>
        <dbReference type="SAM" id="MobiDB-lite"/>
    </source>
</evidence>
<proteinExistence type="inferred from homology"/>
<dbReference type="RefSeq" id="WP_345364759.1">
    <property type="nucleotide sequence ID" value="NZ_BAABII010000012.1"/>
</dbReference>
<organism evidence="4 5">
    <name type="scientific">Saccharopolyspora cebuensis</name>
    <dbReference type="NCBI Taxonomy" id="418759"/>
    <lineage>
        <taxon>Bacteria</taxon>
        <taxon>Bacillati</taxon>
        <taxon>Actinomycetota</taxon>
        <taxon>Actinomycetes</taxon>
        <taxon>Pseudonocardiales</taxon>
        <taxon>Pseudonocardiaceae</taxon>
        <taxon>Saccharopolyspora</taxon>
    </lineage>
</organism>
<comment type="caution">
    <text evidence="4">The sequence shown here is derived from an EMBL/GenBank/DDBJ whole genome shotgun (WGS) entry which is preliminary data.</text>
</comment>
<feature type="region of interest" description="Disordered" evidence="3">
    <location>
        <begin position="1058"/>
        <end position="1159"/>
    </location>
</feature>
<sequence length="1578" mass="165279">MNTQQPSRPVITPAMREQAVKQPNTWLYVVDPIFTDPNAEVPPWGFIGGYRVDEHGEITDDFSPNPNYRPSPVALRLPAPTNDVERALQLTTTGYAQGQALLAALLEAELVLFAQPQGSGLFVMDHESGRKQLQVFTSDGFLPPNWTTWQRMTGRALAGLNLAGTDVQINPTSPVKARLPGEDLVKAAASIPPKAPPPSSPATGVPVVRQPEPAPEPAPAPEEPARSGAPGPADTELGRRFTGALLAAAIGDALGAPVEFYPVDQIRGRHGANGVTEYDRGHEHPGEFTDDTQLLAFTVEGLIRGHRAVRDGAPSPLPAVQHAYQRWLHTQGYGWSRVAGPFAETNPEPTGWLIGERELFAVRSPNSTCITALREFAAVGAPGTLERPINESPDNSGVVRAAPVALWSDDPGEVFELAAAIAALTSSAPNAYLPAGAQAVLVRGLLRGDALPVALAETRQVLRRYRDHEDTDLALTRAEELAAEGKPSPERLKDALGGGWAGHEALAIAVCAVLSTDSVAAAVMLAVNHSGDSDSTGAICGALAGALHGVSALPGVWLRDLGQRELIEALAADALREFGPNPPADEAWARRYPAEQDRSEIDFTSAPPLASAAADPPEPAEADVTAAITVEPTEPAEDPAPADAAEPAPAEPGPEPVEAEPAEPAPAPVEPEPVEEAPEAEALVGEPIGEDQLDPARVRARRIHGFLLGGAVGDALGYPIEDDDLAAIRRKHGPDGLADFVDAARPGGSISDDTQMTLFTLEGLIRASIRRRRFGEHEPGTQVQHAYQRWLHTQGFDWRDAGGPLAATPPDGWLIRCKGLFVRRAPGKTCIQALHGYATGTPRGSFTHRLNDSKSCGGVMRAAPAGLWSDDPATVFQVGSLTAVLTHGHPSGYLPAGALAVIVQQLVADRSLPEAVDRALGELSSWDGHEETTAALRAAVDLATSGAPTPEELHERLGEGWFGEQALGIAVCAALARPDSFADAVLLAANHSGDSDSSAAICGNIMGAALMPEAIPQPWRDGLELREVIEELARDAVEEFGPNPPTTPEWWERYPVGEAEPEQPEPAPEPVSEPAAVAEAAAMPEPAAMPEAAMSEAAVPEPAPAPAAVPEAPVPEPAPAPAAVPEAAVPEPAEPEPAPAGAVARPVPADVADDPDEGLSDEEVRLLAAWRKFRDGEEGTSAELSQGLNKLLVEAFGEDRAAQLLGEAAADEVQGAGLPAEEQVRLDRQERFTGCVLGAAVGDALGGPWMFSDLRAVLRANPEGVREYAEFFGRRGTATSLSQQGAFVLEAMIRAVLRTALRGVPAHHPSMVLTSLQHWLHTQGVPAEPARRAPLAERDVLRAQRFPDETTLSALARWADRRDAPTPANPPNAARTVAATVRGPVLGFAAADPAQAIGFGAEMAVVTHGHPDGYLPAGALAGLIAALDDGRTLAESVRTVLAELDQLEGASTTAEGLRSALERAGSGPLSPTALEELGLGWSAPEALAIAVAAALSHPNSFLDAVSLAATHSGNSAATAAICGALLGAARGAGDIPAELSAGLELRPVLDELVADLLRARTEVVTDREPPEWAGRYLG</sequence>
<evidence type="ECO:0000256" key="1">
    <source>
        <dbReference type="ARBA" id="ARBA00010702"/>
    </source>
</evidence>
<name>A0ABV4CDS4_9PSEU</name>
<gene>
    <name evidence="4" type="ORF">AB8O55_07425</name>
</gene>
<evidence type="ECO:0000313" key="5">
    <source>
        <dbReference type="Proteomes" id="UP001564626"/>
    </source>
</evidence>
<dbReference type="EMBL" id="JBGEHV010000009">
    <property type="protein sequence ID" value="MEY8039225.1"/>
    <property type="molecule type" value="Genomic_DNA"/>
</dbReference>
<protein>
    <submittedName>
        <fullName evidence="4">Type VII secretion system-associated protein</fullName>
    </submittedName>
</protein>
<feature type="compositionally biased region" description="Low complexity" evidence="3">
    <location>
        <begin position="634"/>
        <end position="648"/>
    </location>
</feature>
<feature type="region of interest" description="Disordered" evidence="3">
    <location>
        <begin position="189"/>
        <end position="237"/>
    </location>
</feature>
<dbReference type="Proteomes" id="UP001564626">
    <property type="component" value="Unassembled WGS sequence"/>
</dbReference>
<feature type="compositionally biased region" description="Pro residues" evidence="3">
    <location>
        <begin position="212"/>
        <end position="222"/>
    </location>
</feature>
<dbReference type="InterPro" id="IPR047659">
    <property type="entry name" value="T7SS_assoc"/>
</dbReference>
<feature type="compositionally biased region" description="Pro residues" evidence="3">
    <location>
        <begin position="1101"/>
        <end position="1122"/>
    </location>
</feature>
<evidence type="ECO:0000313" key="4">
    <source>
        <dbReference type="EMBL" id="MEY8039225.1"/>
    </source>
</evidence>
<keyword evidence="5" id="KW-1185">Reference proteome</keyword>
<dbReference type="InterPro" id="IPR050792">
    <property type="entry name" value="ADP-ribosylglycohydrolase"/>
</dbReference>
<dbReference type="Gene3D" id="1.10.4080.10">
    <property type="entry name" value="ADP-ribosylation/Crystallin J1"/>
    <property type="match status" value="3"/>
</dbReference>
<dbReference type="PANTHER" id="PTHR16222:SF24">
    <property type="entry name" value="ADP-RIBOSYLHYDROLASE ARH3"/>
    <property type="match status" value="1"/>
</dbReference>
<dbReference type="PANTHER" id="PTHR16222">
    <property type="entry name" value="ADP-RIBOSYLGLYCOHYDROLASE"/>
    <property type="match status" value="1"/>
</dbReference>
<feature type="compositionally biased region" description="Low complexity" evidence="3">
    <location>
        <begin position="1072"/>
        <end position="1100"/>
    </location>
</feature>
<comment type="similarity">
    <text evidence="1">Belongs to the ADP-ribosylglycohydrolase family.</text>
</comment>